<reference evidence="8" key="1">
    <citation type="submission" date="2022-06" db="EMBL/GenBank/DDBJ databases">
        <title>Lactococcus from bovine mastitis in China.</title>
        <authorList>
            <person name="Lin Y."/>
            <person name="Han B."/>
        </authorList>
    </citation>
    <scope>NUCLEOTIDE SEQUENCE</scope>
    <source>
        <strain evidence="9">Hebei-B-39</strain>
        <strain evidence="8">Ningxia-I-26</strain>
    </source>
</reference>
<dbReference type="RefSeq" id="WP_213432410.1">
    <property type="nucleotide sequence ID" value="NZ_CP141723.1"/>
</dbReference>
<dbReference type="GO" id="GO:0004519">
    <property type="term" value="F:endonuclease activity"/>
    <property type="evidence" value="ECO:0007669"/>
    <property type="project" value="UniProtKB-KW"/>
</dbReference>
<keyword evidence="3" id="KW-0540">Nuclease</keyword>
<evidence type="ECO:0000256" key="2">
    <source>
        <dbReference type="ARBA" id="ARBA00022649"/>
    </source>
</evidence>
<dbReference type="Proteomes" id="UP001153203">
    <property type="component" value="Unassembled WGS sequence"/>
</dbReference>
<dbReference type="Proteomes" id="UP001153199">
    <property type="component" value="Unassembled WGS sequence"/>
</dbReference>
<dbReference type="EMBL" id="JAMWFV010000009">
    <property type="protein sequence ID" value="MDG6145547.1"/>
    <property type="molecule type" value="Genomic_DNA"/>
</dbReference>
<evidence type="ECO:0000256" key="7">
    <source>
        <dbReference type="ARBA" id="ARBA00023016"/>
    </source>
</evidence>
<dbReference type="AlphaFoldDB" id="A0A9X4NXX2"/>
<evidence type="ECO:0000256" key="6">
    <source>
        <dbReference type="ARBA" id="ARBA00022884"/>
    </source>
</evidence>
<evidence type="ECO:0000313" key="10">
    <source>
        <dbReference type="Proteomes" id="UP001153199"/>
    </source>
</evidence>
<keyword evidence="6" id="KW-0694">RNA-binding</keyword>
<keyword evidence="5" id="KW-0378">Hydrolase</keyword>
<dbReference type="InterPro" id="IPR012933">
    <property type="entry name" value="HicA_mRNA_interferase"/>
</dbReference>
<evidence type="ECO:0000256" key="3">
    <source>
        <dbReference type="ARBA" id="ARBA00022722"/>
    </source>
</evidence>
<dbReference type="Gene3D" id="3.30.920.30">
    <property type="entry name" value="Hypothetical protein"/>
    <property type="match status" value="1"/>
</dbReference>
<comment type="caution">
    <text evidence="8">The sequence shown here is derived from an EMBL/GenBank/DDBJ whole genome shotgun (WGS) entry which is preliminary data.</text>
</comment>
<keyword evidence="7" id="KW-0346">Stress response</keyword>
<evidence type="ECO:0000256" key="1">
    <source>
        <dbReference type="ARBA" id="ARBA00006620"/>
    </source>
</evidence>
<dbReference type="SUPFAM" id="SSF54786">
    <property type="entry name" value="YcfA/nrd intein domain"/>
    <property type="match status" value="1"/>
</dbReference>
<protein>
    <submittedName>
        <fullName evidence="8">Type II toxin-antitoxin system HicA family toxin</fullName>
    </submittedName>
</protein>
<keyword evidence="10" id="KW-1185">Reference proteome</keyword>
<dbReference type="GO" id="GO:0003729">
    <property type="term" value="F:mRNA binding"/>
    <property type="evidence" value="ECO:0007669"/>
    <property type="project" value="InterPro"/>
</dbReference>
<accession>A0A9X4NXX2</accession>
<organism evidence="8 10">
    <name type="scientific">Lactococcus formosensis</name>
    <dbReference type="NCBI Taxonomy" id="1281486"/>
    <lineage>
        <taxon>Bacteria</taxon>
        <taxon>Bacillati</taxon>
        <taxon>Bacillota</taxon>
        <taxon>Bacilli</taxon>
        <taxon>Lactobacillales</taxon>
        <taxon>Streptococcaceae</taxon>
        <taxon>Lactococcus</taxon>
    </lineage>
</organism>
<evidence type="ECO:0000313" key="8">
    <source>
        <dbReference type="EMBL" id="MDG6145547.1"/>
    </source>
</evidence>
<proteinExistence type="inferred from homology"/>
<dbReference type="InterPro" id="IPR038570">
    <property type="entry name" value="HicA_sf"/>
</dbReference>
<dbReference type="EMBL" id="JAMWGI010000004">
    <property type="protein sequence ID" value="MDG6193840.1"/>
    <property type="molecule type" value="Genomic_DNA"/>
</dbReference>
<dbReference type="Pfam" id="PF07927">
    <property type="entry name" value="HicA_toxin"/>
    <property type="match status" value="1"/>
</dbReference>
<keyword evidence="4" id="KW-0255">Endonuclease</keyword>
<gene>
    <name evidence="9" type="ORF">NF708_07485</name>
    <name evidence="8" type="ORF">NF717_07755</name>
</gene>
<evidence type="ECO:0000256" key="4">
    <source>
        <dbReference type="ARBA" id="ARBA00022759"/>
    </source>
</evidence>
<sequence length="56" mass="6401">MVQSGKSLLALLKKDGWIERRIVGSHHHLFKDGKRITILVHVNQDLGSSLERKILK</sequence>
<evidence type="ECO:0000313" key="9">
    <source>
        <dbReference type="EMBL" id="MDG6193840.1"/>
    </source>
</evidence>
<dbReference type="GO" id="GO:0016787">
    <property type="term" value="F:hydrolase activity"/>
    <property type="evidence" value="ECO:0007669"/>
    <property type="project" value="UniProtKB-KW"/>
</dbReference>
<comment type="similarity">
    <text evidence="1">Belongs to the HicA mRNA interferase family.</text>
</comment>
<keyword evidence="2" id="KW-1277">Toxin-antitoxin system</keyword>
<name>A0A9X4NXX2_9LACT</name>
<evidence type="ECO:0000256" key="5">
    <source>
        <dbReference type="ARBA" id="ARBA00022801"/>
    </source>
</evidence>